<organism evidence="4 5">
    <name type="scientific">Bagarius yarrelli</name>
    <name type="common">Goonch</name>
    <name type="synonym">Bagrus yarrelli</name>
    <dbReference type="NCBI Taxonomy" id="175774"/>
    <lineage>
        <taxon>Eukaryota</taxon>
        <taxon>Metazoa</taxon>
        <taxon>Chordata</taxon>
        <taxon>Craniata</taxon>
        <taxon>Vertebrata</taxon>
        <taxon>Euteleostomi</taxon>
        <taxon>Actinopterygii</taxon>
        <taxon>Neopterygii</taxon>
        <taxon>Teleostei</taxon>
        <taxon>Ostariophysi</taxon>
        <taxon>Siluriformes</taxon>
        <taxon>Sisoridae</taxon>
        <taxon>Sisorinae</taxon>
        <taxon>Bagarius</taxon>
    </lineage>
</organism>
<feature type="compositionally biased region" description="Polar residues" evidence="2">
    <location>
        <begin position="405"/>
        <end position="416"/>
    </location>
</feature>
<dbReference type="Pfam" id="PF21712">
    <property type="entry name" value="RASSF8-10_RA"/>
    <property type="match status" value="1"/>
</dbReference>
<accession>A0A556V2S5</accession>
<dbReference type="GO" id="GO:0007165">
    <property type="term" value="P:signal transduction"/>
    <property type="evidence" value="ECO:0007669"/>
    <property type="project" value="InterPro"/>
</dbReference>
<dbReference type="AlphaFoldDB" id="A0A556V2S5"/>
<feature type="coiled-coil region" evidence="1">
    <location>
        <begin position="245"/>
        <end position="272"/>
    </location>
</feature>
<dbReference type="InterPro" id="IPR033593">
    <property type="entry name" value="N-RASSF"/>
</dbReference>
<dbReference type="OrthoDB" id="10034447at2759"/>
<feature type="domain" description="Ras-associating" evidence="3">
    <location>
        <begin position="44"/>
        <end position="93"/>
    </location>
</feature>
<dbReference type="Proteomes" id="UP000319801">
    <property type="component" value="Unassembled WGS sequence"/>
</dbReference>
<comment type="caution">
    <text evidence="4">The sequence shown here is derived from an EMBL/GenBank/DDBJ whole genome shotgun (WGS) entry which is preliminary data.</text>
</comment>
<protein>
    <submittedName>
        <fullName evidence="4">Ras association domain-containing protein 10</fullName>
    </submittedName>
</protein>
<dbReference type="PROSITE" id="PS50200">
    <property type="entry name" value="RA"/>
    <property type="match status" value="1"/>
</dbReference>
<evidence type="ECO:0000313" key="4">
    <source>
        <dbReference type="EMBL" id="TSS60403.1"/>
    </source>
</evidence>
<dbReference type="Gene3D" id="3.10.20.90">
    <property type="entry name" value="Phosphatidylinositol 3-kinase Catalytic Subunit, Chain A, domain 1"/>
    <property type="match status" value="1"/>
</dbReference>
<keyword evidence="5" id="KW-1185">Reference proteome</keyword>
<name>A0A556V2S5_BAGYA</name>
<feature type="region of interest" description="Disordered" evidence="2">
    <location>
        <begin position="349"/>
        <end position="425"/>
    </location>
</feature>
<evidence type="ECO:0000256" key="2">
    <source>
        <dbReference type="SAM" id="MobiDB-lite"/>
    </source>
</evidence>
<dbReference type="SMART" id="SM00314">
    <property type="entry name" value="RA"/>
    <property type="match status" value="1"/>
</dbReference>
<dbReference type="EMBL" id="VCAZ01000103">
    <property type="protein sequence ID" value="TSS60403.1"/>
    <property type="molecule type" value="Genomic_DNA"/>
</dbReference>
<keyword evidence="1" id="KW-0175">Coiled coil</keyword>
<gene>
    <name evidence="4" type="ORF">Baya_12105</name>
</gene>
<dbReference type="PANTHER" id="PTHR15286">
    <property type="entry name" value="RAS-ASSOCIATING DOMAIN CONTAINING PROTEIN"/>
    <property type="match status" value="1"/>
</dbReference>
<dbReference type="PANTHER" id="PTHR15286:SF13">
    <property type="entry name" value="RAS ASSOCIATION DOMAIN-CONTAINING PROTEIN 10"/>
    <property type="match status" value="1"/>
</dbReference>
<evidence type="ECO:0000256" key="1">
    <source>
        <dbReference type="SAM" id="Coils"/>
    </source>
</evidence>
<feature type="compositionally biased region" description="Basic and acidic residues" evidence="2">
    <location>
        <begin position="379"/>
        <end position="389"/>
    </location>
</feature>
<dbReference type="SUPFAM" id="SSF54236">
    <property type="entry name" value="Ubiquitin-like"/>
    <property type="match status" value="1"/>
</dbReference>
<proteinExistence type="predicted"/>
<evidence type="ECO:0000259" key="3">
    <source>
        <dbReference type="PROSITE" id="PS50200"/>
    </source>
</evidence>
<dbReference type="InterPro" id="IPR000159">
    <property type="entry name" value="RA_dom"/>
</dbReference>
<dbReference type="InterPro" id="IPR048945">
    <property type="entry name" value="RASSF8/10_RA"/>
</dbReference>
<evidence type="ECO:0000313" key="5">
    <source>
        <dbReference type="Proteomes" id="UP000319801"/>
    </source>
</evidence>
<feature type="compositionally biased region" description="Pro residues" evidence="2">
    <location>
        <begin position="368"/>
        <end position="377"/>
    </location>
</feature>
<dbReference type="InterPro" id="IPR029071">
    <property type="entry name" value="Ubiquitin-like_domsf"/>
</dbReference>
<sequence>MEVEECKISVWVCREEKLLSGVTRRTSCADLVRVLLEDQSSPTLAGSTQSYCIVEKWRGYERVLPNRTKILRLWTAWGREQANVRFVLVRCDASLPGAGPRSAEARVVPSKESRCAEKCELATPVTAPTTETEISQEKRRRVVRKAFRKLEKIHKKKEDTCVENFGGKMETLVHLVLSQDHTIRQQTQRIRELDGEIERHEALVHTDRMRRHGTNYVQDTYLLDAGNSASAELDADLLETDCDHVIHLQEQISEQHELLERLTGELQEELDRRWMRRRRDAEDTKGDTPACQTDARLEEERIKTELDTSSYLGLHINTELEAVQSELDASRELWEEKERELSELLETLSSCDGDTGDGDAVFADYVQSPPPPPPPPSVEHSECWVERVRGLSKTNPSGNDDDSDTGLSSMHSQDSDNAAVCESLV</sequence>
<reference evidence="4 5" key="1">
    <citation type="journal article" date="2019" name="Genome Biol. Evol.">
        <title>Whole-Genome Sequencing of the Giant Devil Catfish, Bagarius yarrelli.</title>
        <authorList>
            <person name="Jiang W."/>
            <person name="Lv Y."/>
            <person name="Cheng L."/>
            <person name="Yang K."/>
            <person name="Chao B."/>
            <person name="Wang X."/>
            <person name="Li Y."/>
            <person name="Pan X."/>
            <person name="You X."/>
            <person name="Zhang Y."/>
            <person name="Yang J."/>
            <person name="Li J."/>
            <person name="Zhang X."/>
            <person name="Liu S."/>
            <person name="Sun C."/>
            <person name="Yang J."/>
            <person name="Shi Q."/>
        </authorList>
    </citation>
    <scope>NUCLEOTIDE SEQUENCE [LARGE SCALE GENOMIC DNA]</scope>
    <source>
        <strain evidence="4">JWS20170419001</strain>
        <tissue evidence="4">Muscle</tissue>
    </source>
</reference>
<feature type="coiled-coil region" evidence="1">
    <location>
        <begin position="320"/>
        <end position="347"/>
    </location>
</feature>